<sequence length="382" mass="45122">MNYFTIFSRKSMRCFLLMVLFFCANSHAQDDWTYFTYTIKIKANKKLKFKLSADIKVENIDKVAWGAIYTRVDTKNDEYGFFDNMRDRPVLSNEWKNYEINGHIDENSSKLVFGGICISNGKFYFDNFELYIENLQTGELEKTTINNHNFENNPANIKLSGWDTDFPKITADFEKGYAYNLIKDDPERGYSLVIEGKNIKIDDYNLIGEREEYTPQIGTLVSMLNNLSDRVEYHVKNLDQRELDHLHDEKANSIGALIMHLAAAEKIYQLYTFENRGFNDEEEKFWGPALYLDDAGRETYKGHDVEYYLKIYREVRAVTLEEFKKRDDEWLKKTNPTRSSNNHYYWFHVMEHQSSHLGQILFLKKRIPPPPPIIVKEKKKID</sequence>
<keyword evidence="1" id="KW-0732">Signal</keyword>
<organism evidence="2 3">
    <name type="scientific">Kordia periserrulae</name>
    <dbReference type="NCBI Taxonomy" id="701523"/>
    <lineage>
        <taxon>Bacteria</taxon>
        <taxon>Pseudomonadati</taxon>
        <taxon>Bacteroidota</taxon>
        <taxon>Flavobacteriia</taxon>
        <taxon>Flavobacteriales</taxon>
        <taxon>Flavobacteriaceae</taxon>
        <taxon>Kordia</taxon>
    </lineage>
</organism>
<evidence type="ECO:0000256" key="1">
    <source>
        <dbReference type="SAM" id="SignalP"/>
    </source>
</evidence>
<evidence type="ECO:0000313" key="3">
    <source>
        <dbReference type="Proteomes" id="UP000244090"/>
    </source>
</evidence>
<dbReference type="SUPFAM" id="SSF109854">
    <property type="entry name" value="DinB/YfiT-like putative metalloenzymes"/>
    <property type="match status" value="1"/>
</dbReference>
<protein>
    <submittedName>
        <fullName evidence="2">Uncharacterized protein DUF664</fullName>
    </submittedName>
</protein>
<dbReference type="Gene3D" id="1.20.120.450">
    <property type="entry name" value="dinb family like domain"/>
    <property type="match status" value="1"/>
</dbReference>
<keyword evidence="3" id="KW-1185">Reference proteome</keyword>
<dbReference type="EMBL" id="QBKT01000001">
    <property type="protein sequence ID" value="PTX63720.1"/>
    <property type="molecule type" value="Genomic_DNA"/>
</dbReference>
<comment type="caution">
    <text evidence="2">The sequence shown here is derived from an EMBL/GenBank/DDBJ whole genome shotgun (WGS) entry which is preliminary data.</text>
</comment>
<reference evidence="2 3" key="1">
    <citation type="submission" date="2018-04" db="EMBL/GenBank/DDBJ databases">
        <title>Genomic Encyclopedia of Archaeal and Bacterial Type Strains, Phase II (KMG-II): from individual species to whole genera.</title>
        <authorList>
            <person name="Goeker M."/>
        </authorList>
    </citation>
    <scope>NUCLEOTIDE SEQUENCE [LARGE SCALE GENOMIC DNA]</scope>
    <source>
        <strain evidence="2 3">DSM 25731</strain>
    </source>
</reference>
<accession>A0A2T6C5V8</accession>
<dbReference type="Gene3D" id="2.60.120.260">
    <property type="entry name" value="Galactose-binding domain-like"/>
    <property type="match status" value="1"/>
</dbReference>
<dbReference type="Pfam" id="PF04978">
    <property type="entry name" value="MST"/>
    <property type="match status" value="1"/>
</dbReference>
<feature type="chain" id="PRO_5015526166" evidence="1">
    <location>
        <begin position="29"/>
        <end position="382"/>
    </location>
</feature>
<dbReference type="InterPro" id="IPR007061">
    <property type="entry name" value="MST-like"/>
</dbReference>
<dbReference type="AlphaFoldDB" id="A0A2T6C5V8"/>
<gene>
    <name evidence="2" type="ORF">C8N46_101324</name>
</gene>
<name>A0A2T6C5V8_9FLAO</name>
<proteinExistence type="predicted"/>
<evidence type="ECO:0000313" key="2">
    <source>
        <dbReference type="EMBL" id="PTX63720.1"/>
    </source>
</evidence>
<feature type="signal peptide" evidence="1">
    <location>
        <begin position="1"/>
        <end position="28"/>
    </location>
</feature>
<dbReference type="Proteomes" id="UP000244090">
    <property type="component" value="Unassembled WGS sequence"/>
</dbReference>
<dbReference type="InterPro" id="IPR034660">
    <property type="entry name" value="DinB/YfiT-like"/>
</dbReference>